<protein>
    <submittedName>
        <fullName evidence="1">AlpA family phage regulatory protein</fullName>
    </submittedName>
</protein>
<sequence>MAPQSSLRLVGLKEVELLTGRRKSCIYNWMNPKHPSHIPDFPLPKKIGIRSIAWILADVESWILTRTVK</sequence>
<dbReference type="Gene3D" id="1.10.238.160">
    <property type="match status" value="1"/>
</dbReference>
<gene>
    <name evidence="1" type="ORF">ABNW52_03340</name>
</gene>
<dbReference type="InterPro" id="IPR052931">
    <property type="entry name" value="Prophage_regulatory_activator"/>
</dbReference>
<dbReference type="PANTHER" id="PTHR36154:SF1">
    <property type="entry name" value="DNA-BINDING TRANSCRIPTIONAL ACTIVATOR ALPA"/>
    <property type="match status" value="1"/>
</dbReference>
<dbReference type="Proteomes" id="UP001433638">
    <property type="component" value="Unassembled WGS sequence"/>
</dbReference>
<dbReference type="Pfam" id="PF05930">
    <property type="entry name" value="Phage_AlpA"/>
    <property type="match status" value="1"/>
</dbReference>
<proteinExistence type="predicted"/>
<keyword evidence="2" id="KW-1185">Reference proteome</keyword>
<reference evidence="1" key="1">
    <citation type="submission" date="2024-06" db="EMBL/GenBank/DDBJ databases">
        <title>Genome sequence of Vogesella sp. MAHUQ-64.</title>
        <authorList>
            <person name="Huq M.A."/>
        </authorList>
    </citation>
    <scope>NUCLEOTIDE SEQUENCE</scope>
    <source>
        <strain evidence="1">MAHUQ-64</strain>
    </source>
</reference>
<dbReference type="PANTHER" id="PTHR36154">
    <property type="entry name" value="DNA-BINDING TRANSCRIPTIONAL ACTIVATOR ALPA"/>
    <property type="match status" value="1"/>
</dbReference>
<evidence type="ECO:0000313" key="1">
    <source>
        <dbReference type="EMBL" id="MEQ6289640.1"/>
    </source>
</evidence>
<comment type="caution">
    <text evidence="1">The sequence shown here is derived from an EMBL/GenBank/DDBJ whole genome shotgun (WGS) entry which is preliminary data.</text>
</comment>
<accession>A0ABV1M227</accession>
<name>A0ABV1M227_9NEIS</name>
<dbReference type="InterPro" id="IPR010260">
    <property type="entry name" value="AlpA"/>
</dbReference>
<organism evidence="1 2">
    <name type="scientific">Vogesella oryzagri</name>
    <dbReference type="NCBI Taxonomy" id="3160864"/>
    <lineage>
        <taxon>Bacteria</taxon>
        <taxon>Pseudomonadati</taxon>
        <taxon>Pseudomonadota</taxon>
        <taxon>Betaproteobacteria</taxon>
        <taxon>Neisseriales</taxon>
        <taxon>Chromobacteriaceae</taxon>
        <taxon>Vogesella</taxon>
    </lineage>
</organism>
<dbReference type="RefSeq" id="WP_349583983.1">
    <property type="nucleotide sequence ID" value="NZ_JBEFLD010000002.1"/>
</dbReference>
<evidence type="ECO:0000313" key="2">
    <source>
        <dbReference type="Proteomes" id="UP001433638"/>
    </source>
</evidence>
<dbReference type="EMBL" id="JBEFLD010000002">
    <property type="protein sequence ID" value="MEQ6289640.1"/>
    <property type="molecule type" value="Genomic_DNA"/>
</dbReference>